<evidence type="ECO:0000256" key="2">
    <source>
        <dbReference type="ARBA" id="ARBA00001936"/>
    </source>
</evidence>
<gene>
    <name evidence="18" type="ORF">DMN91_005465</name>
    <name evidence="17" type="ORF">X777_06365</name>
</gene>
<dbReference type="GO" id="GO:0006098">
    <property type="term" value="P:pentose-phosphate shunt"/>
    <property type="evidence" value="ECO:0007669"/>
    <property type="project" value="InterPro"/>
</dbReference>
<dbReference type="AlphaFoldDB" id="A0A026WC88"/>
<dbReference type="OMA" id="CHLMIED"/>
<evidence type="ECO:0000256" key="6">
    <source>
        <dbReference type="ARBA" id="ARBA00005016"/>
    </source>
</evidence>
<evidence type="ECO:0000256" key="12">
    <source>
        <dbReference type="ARBA" id="ARBA00023235"/>
    </source>
</evidence>
<name>A0A026WC88_OOCBI</name>
<evidence type="ECO:0000256" key="13">
    <source>
        <dbReference type="PIRNR" id="PIRNR001461"/>
    </source>
</evidence>
<feature type="active site" description="Proton donor" evidence="14">
    <location>
        <position position="176"/>
    </location>
</feature>
<evidence type="ECO:0000313" key="19">
    <source>
        <dbReference type="Proteomes" id="UP000053097"/>
    </source>
</evidence>
<dbReference type="HAMAP" id="MF_02227">
    <property type="entry name" value="RPE"/>
    <property type="match status" value="1"/>
</dbReference>
<reference evidence="18 20" key="2">
    <citation type="journal article" date="2018" name="Genome Res.">
        <title>The genomic architecture and molecular evolution of ant odorant receptors.</title>
        <authorList>
            <person name="McKenzie S.K."/>
            <person name="Kronauer D.J.C."/>
        </authorList>
    </citation>
    <scope>NUCLEOTIDE SEQUENCE [LARGE SCALE GENOMIC DNA]</scope>
    <source>
        <strain evidence="18">Clonal line C1</strain>
    </source>
</reference>
<dbReference type="NCBIfam" id="TIGR01163">
    <property type="entry name" value="rpe"/>
    <property type="match status" value="1"/>
</dbReference>
<dbReference type="GO" id="GO:0005975">
    <property type="term" value="P:carbohydrate metabolic process"/>
    <property type="evidence" value="ECO:0007669"/>
    <property type="project" value="InterPro"/>
</dbReference>
<dbReference type="OrthoDB" id="1927044at2759"/>
<evidence type="ECO:0000256" key="8">
    <source>
        <dbReference type="ARBA" id="ARBA00013188"/>
    </source>
</evidence>
<feature type="binding site" evidence="15">
    <location>
        <position position="37"/>
    </location>
    <ligand>
        <name>a divalent metal cation</name>
        <dbReference type="ChEBI" id="CHEBI:60240"/>
    </ligand>
</feature>
<dbReference type="SUPFAM" id="SSF51366">
    <property type="entry name" value="Ribulose-phoshate binding barrel"/>
    <property type="match status" value="1"/>
</dbReference>
<reference evidence="18" key="3">
    <citation type="submission" date="2018-07" db="EMBL/GenBank/DDBJ databases">
        <authorList>
            <person name="Mckenzie S.K."/>
            <person name="Kronauer D.J.C."/>
        </authorList>
    </citation>
    <scope>NUCLEOTIDE SEQUENCE</scope>
    <source>
        <strain evidence="18">Clonal line C1</strain>
    </source>
</reference>
<dbReference type="FunFam" id="3.20.20.70:FF:000074">
    <property type="entry name" value="Ribulose-phosphate 3-epimerase"/>
    <property type="match status" value="1"/>
</dbReference>
<dbReference type="InterPro" id="IPR000056">
    <property type="entry name" value="Ribul_P_3_epim-like"/>
</dbReference>
<evidence type="ECO:0000313" key="20">
    <source>
        <dbReference type="Proteomes" id="UP000279307"/>
    </source>
</evidence>
<dbReference type="EC" id="5.1.3.1" evidence="8 13"/>
<evidence type="ECO:0000256" key="9">
    <source>
        <dbReference type="ARBA" id="ARBA00013920"/>
    </source>
</evidence>
<reference evidence="17 19" key="1">
    <citation type="journal article" date="2014" name="Curr. Biol.">
        <title>The genome of the clonal raider ant Cerapachys biroi.</title>
        <authorList>
            <person name="Oxley P.R."/>
            <person name="Ji L."/>
            <person name="Fetter-Pruneda I."/>
            <person name="McKenzie S.K."/>
            <person name="Li C."/>
            <person name="Hu H."/>
            <person name="Zhang G."/>
            <person name="Kronauer D.J."/>
        </authorList>
    </citation>
    <scope>NUCLEOTIDE SEQUENCE [LARGE SCALE GENOMIC DNA]</scope>
</reference>
<evidence type="ECO:0000256" key="4">
    <source>
        <dbReference type="ARBA" id="ARBA00001947"/>
    </source>
</evidence>
<feature type="binding site" evidence="16">
    <location>
        <position position="178"/>
    </location>
    <ligand>
        <name>substrate</name>
    </ligand>
</feature>
<dbReference type="Pfam" id="PF00834">
    <property type="entry name" value="Ribul_P_3_epim"/>
    <property type="match status" value="1"/>
</dbReference>
<proteinExistence type="inferred from homology"/>
<dbReference type="Proteomes" id="UP000279307">
    <property type="component" value="Chromosome 5"/>
</dbReference>
<dbReference type="Gene3D" id="3.20.20.70">
    <property type="entry name" value="Aldolase class I"/>
    <property type="match status" value="1"/>
</dbReference>
<dbReference type="GO" id="GO:0046872">
    <property type="term" value="F:metal ion binding"/>
    <property type="evidence" value="ECO:0007669"/>
    <property type="project" value="UniProtKB-KW"/>
</dbReference>
<dbReference type="PIRSF" id="PIRSF001461">
    <property type="entry name" value="RPE"/>
    <property type="match status" value="1"/>
</dbReference>
<evidence type="ECO:0000313" key="17">
    <source>
        <dbReference type="EMBL" id="EZA53286.1"/>
    </source>
</evidence>
<dbReference type="CDD" id="cd00429">
    <property type="entry name" value="RPE"/>
    <property type="match status" value="1"/>
</dbReference>
<comment type="similarity">
    <text evidence="7 13">Belongs to the ribulose-phosphate 3-epimerase family.</text>
</comment>
<keyword evidence="10 15" id="KW-0479">Metal-binding</keyword>
<dbReference type="GO" id="GO:0004750">
    <property type="term" value="F:D-ribulose-phosphate 3-epimerase activity"/>
    <property type="evidence" value="ECO:0007669"/>
    <property type="project" value="UniProtKB-EC"/>
</dbReference>
<protein>
    <recommendedName>
        <fullName evidence="9 13">Ribulose-phosphate 3-epimerase</fullName>
        <ecNumber evidence="8 13">5.1.3.1</ecNumber>
    </recommendedName>
</protein>
<keyword evidence="13" id="KW-0119">Carbohydrate metabolism</keyword>
<dbReference type="InterPro" id="IPR013785">
    <property type="entry name" value="Aldolase_TIM"/>
</dbReference>
<evidence type="ECO:0000256" key="14">
    <source>
        <dbReference type="PIRSR" id="PIRSR001461-1"/>
    </source>
</evidence>
<evidence type="ECO:0000256" key="7">
    <source>
        <dbReference type="ARBA" id="ARBA00009541"/>
    </source>
</evidence>
<comment type="cofactor">
    <cofactor evidence="3">
        <name>Co(2+)</name>
        <dbReference type="ChEBI" id="CHEBI:48828"/>
    </cofactor>
</comment>
<comment type="cofactor">
    <cofactor evidence="5">
        <name>Fe(2+)</name>
        <dbReference type="ChEBI" id="CHEBI:29033"/>
    </cofactor>
</comment>
<evidence type="ECO:0000256" key="3">
    <source>
        <dbReference type="ARBA" id="ARBA00001941"/>
    </source>
</evidence>
<keyword evidence="15" id="KW-0170">Cobalt</keyword>
<dbReference type="InterPro" id="IPR011060">
    <property type="entry name" value="RibuloseP-bd_barrel"/>
</dbReference>
<evidence type="ECO:0000313" key="18">
    <source>
        <dbReference type="EMBL" id="RLU23187.1"/>
    </source>
</evidence>
<dbReference type="NCBIfam" id="NF004076">
    <property type="entry name" value="PRK05581.1-4"/>
    <property type="match status" value="1"/>
</dbReference>
<dbReference type="STRING" id="2015173.A0A026WC88"/>
<dbReference type="PROSITE" id="PS01086">
    <property type="entry name" value="RIBUL_P_3_EPIMER_2"/>
    <property type="match status" value="1"/>
</dbReference>
<keyword evidence="12 13" id="KW-0413">Isomerase</keyword>
<dbReference type="InterPro" id="IPR026019">
    <property type="entry name" value="Ribul_P_3_epim"/>
</dbReference>
<evidence type="ECO:0000256" key="5">
    <source>
        <dbReference type="ARBA" id="ARBA00001954"/>
    </source>
</evidence>
<dbReference type="EMBL" id="QOIP01000005">
    <property type="protein sequence ID" value="RLU23187.1"/>
    <property type="molecule type" value="Genomic_DNA"/>
</dbReference>
<dbReference type="PANTHER" id="PTHR11749">
    <property type="entry name" value="RIBULOSE-5-PHOSPHATE-3-EPIMERASE"/>
    <property type="match status" value="1"/>
</dbReference>
<feature type="binding site" evidence="16">
    <location>
        <begin position="147"/>
        <end position="150"/>
    </location>
    <ligand>
        <name>substrate</name>
    </ligand>
</feature>
<comment type="cofactor">
    <cofactor evidence="4">
        <name>Zn(2+)</name>
        <dbReference type="ChEBI" id="CHEBI:29105"/>
    </cofactor>
</comment>
<feature type="binding site" evidence="16">
    <location>
        <position position="71"/>
    </location>
    <ligand>
        <name>substrate</name>
    </ligand>
</feature>
<dbReference type="Proteomes" id="UP000053097">
    <property type="component" value="Unassembled WGS sequence"/>
</dbReference>
<feature type="binding site" evidence="15">
    <location>
        <position position="71"/>
    </location>
    <ligand>
        <name>a divalent metal cation</name>
        <dbReference type="ChEBI" id="CHEBI:60240"/>
    </ligand>
</feature>
<evidence type="ECO:0000256" key="1">
    <source>
        <dbReference type="ARBA" id="ARBA00001782"/>
    </source>
</evidence>
<comment type="pathway">
    <text evidence="6">Carbohydrate degradation; pentose phosphate pathway; D-xylulose 5-phosphate from D-ribulose 5-phosphate (non-oxidative stage): step 1/1.</text>
</comment>
<feature type="binding site" evidence="16">
    <location>
        <position position="12"/>
    </location>
    <ligand>
        <name>substrate</name>
    </ligand>
</feature>
<evidence type="ECO:0000256" key="11">
    <source>
        <dbReference type="ARBA" id="ARBA00022833"/>
    </source>
</evidence>
<comment type="cofactor">
    <cofactor evidence="2">
        <name>Mn(2+)</name>
        <dbReference type="ChEBI" id="CHEBI:29035"/>
    </cofactor>
</comment>
<evidence type="ECO:0000256" key="16">
    <source>
        <dbReference type="PIRSR" id="PIRSR001461-3"/>
    </source>
</evidence>
<feature type="binding site" evidence="16">
    <location>
        <begin position="198"/>
        <end position="199"/>
    </location>
    <ligand>
        <name>substrate</name>
    </ligand>
</feature>
<feature type="binding site" evidence="15">
    <location>
        <position position="39"/>
    </location>
    <ligand>
        <name>a divalent metal cation</name>
        <dbReference type="ChEBI" id="CHEBI:60240"/>
    </ligand>
</feature>
<keyword evidence="15" id="KW-0464">Manganese</keyword>
<keyword evidence="19" id="KW-1185">Reference proteome</keyword>
<accession>A0A026WC88</accession>
<sequence length="228" mass="25212">MAEGLDAKIGPSILNADLSKLYEESQKLLDNGADYLHLDVMDGHFVPNLTFGHPIVKCLRSKIKDAFFETHMMVSEPEQWIEPMADAGVDQYTFHVEPVEDVPLVCRKVREAGMKVGVALKPETPVDVVKTYVDLADMVLVMTVEPGFGGQKFMESMLKKVEWLRELYPGLNIEVDGGVGLNTIESCAKAGANMIVSGTAIIGSADQAKVITTLRDTVDCYLDYHKRY</sequence>
<comment type="catalytic activity">
    <reaction evidence="1 13">
        <text>D-ribulose 5-phosphate = D-xylulose 5-phosphate</text>
        <dbReference type="Rhea" id="RHEA:13677"/>
        <dbReference type="ChEBI" id="CHEBI:57737"/>
        <dbReference type="ChEBI" id="CHEBI:58121"/>
        <dbReference type="EC" id="5.1.3.1"/>
    </reaction>
</comment>
<dbReference type="EMBL" id="KK107293">
    <property type="protein sequence ID" value="EZA53286.1"/>
    <property type="molecule type" value="Genomic_DNA"/>
</dbReference>
<feature type="active site" description="Proton acceptor" evidence="14">
    <location>
        <position position="39"/>
    </location>
</feature>
<evidence type="ECO:0000256" key="15">
    <source>
        <dbReference type="PIRSR" id="PIRSR001461-2"/>
    </source>
</evidence>
<evidence type="ECO:0000256" key="10">
    <source>
        <dbReference type="ARBA" id="ARBA00022723"/>
    </source>
</evidence>
<keyword evidence="11 15" id="KW-0862">Zinc</keyword>
<organism evidence="17 19">
    <name type="scientific">Ooceraea biroi</name>
    <name type="common">Clonal raider ant</name>
    <name type="synonym">Cerapachys biroi</name>
    <dbReference type="NCBI Taxonomy" id="2015173"/>
    <lineage>
        <taxon>Eukaryota</taxon>
        <taxon>Metazoa</taxon>
        <taxon>Ecdysozoa</taxon>
        <taxon>Arthropoda</taxon>
        <taxon>Hexapoda</taxon>
        <taxon>Insecta</taxon>
        <taxon>Pterygota</taxon>
        <taxon>Neoptera</taxon>
        <taxon>Endopterygota</taxon>
        <taxon>Hymenoptera</taxon>
        <taxon>Apocrita</taxon>
        <taxon>Aculeata</taxon>
        <taxon>Formicoidea</taxon>
        <taxon>Formicidae</taxon>
        <taxon>Dorylinae</taxon>
        <taxon>Ooceraea</taxon>
    </lineage>
</organism>
<dbReference type="PROSITE" id="PS01085">
    <property type="entry name" value="RIBUL_P_3_EPIMER_1"/>
    <property type="match status" value="1"/>
</dbReference>
<feature type="binding site" evidence="15">
    <location>
        <position position="176"/>
    </location>
    <ligand>
        <name>a divalent metal cation</name>
        <dbReference type="ChEBI" id="CHEBI:60240"/>
    </ligand>
</feature>
<comment type="cofactor">
    <cofactor evidence="15">
        <name>a divalent metal cation</name>
        <dbReference type="ChEBI" id="CHEBI:60240"/>
    </cofactor>
    <text evidence="15">Binds 1 divalent metal cation per subunit.</text>
</comment>